<keyword evidence="1" id="KW-1133">Transmembrane helix</keyword>
<keyword evidence="1" id="KW-0812">Transmembrane</keyword>
<evidence type="ECO:0000313" key="2">
    <source>
        <dbReference type="EMBL" id="MEL0661058.1"/>
    </source>
</evidence>
<organism evidence="2 3">
    <name type="scientific">Psychromonas arctica</name>
    <dbReference type="NCBI Taxonomy" id="168275"/>
    <lineage>
        <taxon>Bacteria</taxon>
        <taxon>Pseudomonadati</taxon>
        <taxon>Pseudomonadota</taxon>
        <taxon>Gammaproteobacteria</taxon>
        <taxon>Alteromonadales</taxon>
        <taxon>Psychromonadaceae</taxon>
        <taxon>Psychromonas</taxon>
    </lineage>
</organism>
<keyword evidence="3" id="KW-1185">Reference proteome</keyword>
<comment type="caution">
    <text evidence="2">The sequence shown here is derived from an EMBL/GenBank/DDBJ whole genome shotgun (WGS) entry which is preliminary data.</text>
</comment>
<feature type="non-terminal residue" evidence="2">
    <location>
        <position position="58"/>
    </location>
</feature>
<keyword evidence="2" id="KW-0282">Flagellum</keyword>
<dbReference type="EMBL" id="JBAKBA010000189">
    <property type="protein sequence ID" value="MEL0661058.1"/>
    <property type="molecule type" value="Genomic_DNA"/>
</dbReference>
<name>A0ABU9HH57_9GAMM</name>
<protein>
    <submittedName>
        <fullName evidence="2">Flagellar motor protein PomA</fullName>
    </submittedName>
</protein>
<keyword evidence="2" id="KW-0969">Cilium</keyword>
<keyword evidence="1" id="KW-0472">Membrane</keyword>
<accession>A0ABU9HH57</accession>
<keyword evidence="2" id="KW-0966">Cell projection</keyword>
<evidence type="ECO:0000256" key="1">
    <source>
        <dbReference type="SAM" id="Phobius"/>
    </source>
</evidence>
<feature type="transmembrane region" description="Helical" evidence="1">
    <location>
        <begin position="29"/>
        <end position="48"/>
    </location>
</feature>
<feature type="transmembrane region" description="Helical" evidence="1">
    <location>
        <begin position="6"/>
        <end position="22"/>
    </location>
</feature>
<sequence length="58" mass="6290">MDLATLFGIIGAFGFVVMAMLMGGRLDMFVDVTSILIVFGGRAFVVMMKYNNGQFFGA</sequence>
<dbReference type="Proteomes" id="UP001366060">
    <property type="component" value="Unassembled WGS sequence"/>
</dbReference>
<gene>
    <name evidence="2" type="ORF">V6255_18260</name>
</gene>
<reference evidence="2 3" key="1">
    <citation type="submission" date="2024-02" db="EMBL/GenBank/DDBJ databases">
        <title>Bacteria isolated from the canopy kelp, Nereocystis luetkeana.</title>
        <authorList>
            <person name="Pfister C.A."/>
            <person name="Younker I.T."/>
            <person name="Light S.H."/>
        </authorList>
    </citation>
    <scope>NUCLEOTIDE SEQUENCE [LARGE SCALE GENOMIC DNA]</scope>
    <source>
        <strain evidence="2 3">TI.2.07</strain>
    </source>
</reference>
<proteinExistence type="predicted"/>
<evidence type="ECO:0000313" key="3">
    <source>
        <dbReference type="Proteomes" id="UP001366060"/>
    </source>
</evidence>